<feature type="coiled-coil region" evidence="1">
    <location>
        <begin position="47"/>
        <end position="74"/>
    </location>
</feature>
<name>A0A395R812_9PSED</name>
<proteinExistence type="predicted"/>
<evidence type="ECO:0000256" key="1">
    <source>
        <dbReference type="SAM" id="Coils"/>
    </source>
</evidence>
<comment type="caution">
    <text evidence="2">The sequence shown here is derived from an EMBL/GenBank/DDBJ whole genome shotgun (WGS) entry which is preliminary data.</text>
</comment>
<sequence>MTLEITLWQAVLLLITFFSACAAAGKLLLGQTQRHIDERFSMMAGAMSNLEQANKEEAQQWKKLERDVMALRAELPLEYVRREDYIRGQSVIEAKLDGLAVKLENAQLRGLIGGTNHAD</sequence>
<dbReference type="AlphaFoldDB" id="A0A395R812"/>
<evidence type="ECO:0000313" key="2">
    <source>
        <dbReference type="EMBL" id="RGP55982.1"/>
    </source>
</evidence>
<dbReference type="EMBL" id="LMAZ01000001">
    <property type="protein sequence ID" value="RGP55982.1"/>
    <property type="molecule type" value="Genomic_DNA"/>
</dbReference>
<evidence type="ECO:0000313" key="3">
    <source>
        <dbReference type="Proteomes" id="UP000265411"/>
    </source>
</evidence>
<dbReference type="OrthoDB" id="5689128at2"/>
<keyword evidence="1" id="KW-0175">Coiled coil</keyword>
<keyword evidence="3" id="KW-1185">Reference proteome</keyword>
<protein>
    <submittedName>
        <fullName evidence="2">Uncharacterized protein</fullName>
    </submittedName>
</protein>
<organism evidence="2 3">
    <name type="scientific">Pseudomonas abyssi</name>
    <dbReference type="NCBI Taxonomy" id="170540"/>
    <lineage>
        <taxon>Bacteria</taxon>
        <taxon>Pseudomonadati</taxon>
        <taxon>Pseudomonadota</taxon>
        <taxon>Gammaproteobacteria</taxon>
        <taxon>Pseudomonadales</taxon>
        <taxon>Pseudomonadaceae</taxon>
        <taxon>Pseudomonas</taxon>
    </lineage>
</organism>
<dbReference type="RefSeq" id="WP_118129028.1">
    <property type="nucleotide sequence ID" value="NZ_LMAZ01000001.1"/>
</dbReference>
<gene>
    <name evidence="2" type="ORF">ASB58_00930</name>
</gene>
<accession>A0A395R812</accession>
<dbReference type="Proteomes" id="UP000265411">
    <property type="component" value="Unassembled WGS sequence"/>
</dbReference>
<reference evidence="2 3" key="1">
    <citation type="journal article" date="2018" name="Syst. Appl. Microbiol.">
        <title>Pseudomonas gallaeciensis sp. nov., isolated from crude-oil-contaminated intertidal sand samples after the Prestige oil spill.</title>
        <authorList>
            <person name="Mulet M."/>
            <person name="Sanchez D."/>
            <person name="Rodriguez A.C."/>
            <person name="Nogales B."/>
            <person name="Bosch R."/>
            <person name="Busquets A."/>
            <person name="Gomila M."/>
            <person name="Lalucat J."/>
            <person name="Garcia-Valdes E."/>
        </authorList>
    </citation>
    <scope>NUCLEOTIDE SEQUENCE [LARGE SCALE GENOMIC DNA]</scope>
    <source>
        <strain evidence="2 3">V113</strain>
    </source>
</reference>